<evidence type="ECO:0000259" key="5">
    <source>
        <dbReference type="PROSITE" id="PS51078"/>
    </source>
</evidence>
<gene>
    <name evidence="6" type="ORF">HMPREF9469_00980</name>
</gene>
<dbReference type="Proteomes" id="UP000003763">
    <property type="component" value="Unassembled WGS sequence"/>
</dbReference>
<sequence length="267" mass="30265">MDNKNEQGGQMITKLFSILEYMSKRTGQVRLQNLAAHLDMSQSTLLRYLNSMIREGYVYQDKDTLGYALTWKICKIASELSSPLAAKCIVSPYVNHLSRDTGLGAAAMVMQGYEGIYVDLIDDPTTLLTSLVRLGNCPPLNATASGKVLLSQLSPLEFEDFYALKGLERKTSSTIVDRNQLMEELECVRRQGYALELDECTDGVECVAMPIYDYRNKIYMALCVFDSRHFTEPTYLKEQILPKLSKYAKEVSFRLGCSENQLKSYKY</sequence>
<dbReference type="PANTHER" id="PTHR30136">
    <property type="entry name" value="HELIX-TURN-HELIX TRANSCRIPTIONAL REGULATOR, ICLR FAMILY"/>
    <property type="match status" value="1"/>
</dbReference>
<dbReference type="eggNOG" id="COG1414">
    <property type="taxonomic scope" value="Bacteria"/>
</dbReference>
<dbReference type="InterPro" id="IPR036390">
    <property type="entry name" value="WH_DNA-bd_sf"/>
</dbReference>
<dbReference type="PANTHER" id="PTHR30136:SF7">
    <property type="entry name" value="HTH-TYPE TRANSCRIPTIONAL REGULATOR KDGR-RELATED"/>
    <property type="match status" value="1"/>
</dbReference>
<dbReference type="GO" id="GO:0003700">
    <property type="term" value="F:DNA-binding transcription factor activity"/>
    <property type="evidence" value="ECO:0007669"/>
    <property type="project" value="TreeGrafter"/>
</dbReference>
<feature type="domain" description="HTH iclR-type" evidence="4">
    <location>
        <begin position="9"/>
        <end position="71"/>
    </location>
</feature>
<dbReference type="SMART" id="SM00346">
    <property type="entry name" value="HTH_ICLR"/>
    <property type="match status" value="1"/>
</dbReference>
<dbReference type="RefSeq" id="WP_007859752.1">
    <property type="nucleotide sequence ID" value="NZ_JH376420.1"/>
</dbReference>
<dbReference type="InterPro" id="IPR005471">
    <property type="entry name" value="Tscrpt_reg_IclR_N"/>
</dbReference>
<dbReference type="InterPro" id="IPR029016">
    <property type="entry name" value="GAF-like_dom_sf"/>
</dbReference>
<dbReference type="AlphaFoldDB" id="G5HEV7"/>
<dbReference type="SUPFAM" id="SSF46785">
    <property type="entry name" value="Winged helix' DNA-binding domain"/>
    <property type="match status" value="1"/>
</dbReference>
<evidence type="ECO:0000256" key="2">
    <source>
        <dbReference type="ARBA" id="ARBA00023125"/>
    </source>
</evidence>
<dbReference type="EMBL" id="ADLJ01000007">
    <property type="protein sequence ID" value="EHF00066.1"/>
    <property type="molecule type" value="Genomic_DNA"/>
</dbReference>
<keyword evidence="1" id="KW-0805">Transcription regulation</keyword>
<keyword evidence="3" id="KW-0804">Transcription</keyword>
<dbReference type="InterPro" id="IPR050707">
    <property type="entry name" value="HTH_MetabolicPath_Reg"/>
</dbReference>
<reference evidence="6 7" key="1">
    <citation type="submission" date="2011-08" db="EMBL/GenBank/DDBJ databases">
        <title>The Genome Sequence of Clostridium citroniae WAL-17108.</title>
        <authorList>
            <consortium name="The Broad Institute Genome Sequencing Platform"/>
            <person name="Earl A."/>
            <person name="Ward D."/>
            <person name="Feldgarden M."/>
            <person name="Gevers D."/>
            <person name="Finegold S.M."/>
            <person name="Summanen P.H."/>
            <person name="Molitoris D.R."/>
            <person name="Vaisanen M.L."/>
            <person name="Daigneault M."/>
            <person name="Allen-Vercoe E."/>
            <person name="Young S.K."/>
            <person name="Zeng Q."/>
            <person name="Gargeya S."/>
            <person name="Fitzgerald M."/>
            <person name="Haas B."/>
            <person name="Abouelleil A."/>
            <person name="Alvarado L."/>
            <person name="Arachchi H.M."/>
            <person name="Berlin A."/>
            <person name="Brown A."/>
            <person name="Chapman S.B."/>
            <person name="Chen Z."/>
            <person name="Dunbar C."/>
            <person name="Freedman E."/>
            <person name="Gearin G."/>
            <person name="Gellesch M."/>
            <person name="Goldberg J."/>
            <person name="Griggs A."/>
            <person name="Gujja S."/>
            <person name="Heiman D."/>
            <person name="Howarth C."/>
            <person name="Larson L."/>
            <person name="Lui A."/>
            <person name="MacDonald P.J.P."/>
            <person name="Montmayeur A."/>
            <person name="Murphy C."/>
            <person name="Neiman D."/>
            <person name="Pearson M."/>
            <person name="Priest M."/>
            <person name="Roberts A."/>
            <person name="Saif S."/>
            <person name="Shea T."/>
            <person name="Shenoy N."/>
            <person name="Sisk P."/>
            <person name="Stolte C."/>
            <person name="Sykes S."/>
            <person name="Wortman J."/>
            <person name="Nusbaum C."/>
            <person name="Birren B."/>
        </authorList>
    </citation>
    <scope>NUCLEOTIDE SEQUENCE [LARGE SCALE GENOMIC DNA]</scope>
    <source>
        <strain evidence="6 7">WAL-17108</strain>
    </source>
</reference>
<comment type="caution">
    <text evidence="6">The sequence shown here is derived from an EMBL/GenBank/DDBJ whole genome shotgun (WGS) entry which is preliminary data.</text>
</comment>
<evidence type="ECO:0000256" key="1">
    <source>
        <dbReference type="ARBA" id="ARBA00023015"/>
    </source>
</evidence>
<dbReference type="Gene3D" id="3.30.450.40">
    <property type="match status" value="1"/>
</dbReference>
<dbReference type="InterPro" id="IPR036388">
    <property type="entry name" value="WH-like_DNA-bd_sf"/>
</dbReference>
<evidence type="ECO:0008006" key="8">
    <source>
        <dbReference type="Google" id="ProtNLM"/>
    </source>
</evidence>
<dbReference type="GO" id="GO:0003677">
    <property type="term" value="F:DNA binding"/>
    <property type="evidence" value="ECO:0007669"/>
    <property type="project" value="UniProtKB-KW"/>
</dbReference>
<dbReference type="SUPFAM" id="SSF55781">
    <property type="entry name" value="GAF domain-like"/>
    <property type="match status" value="1"/>
</dbReference>
<evidence type="ECO:0000259" key="4">
    <source>
        <dbReference type="PROSITE" id="PS51077"/>
    </source>
</evidence>
<evidence type="ECO:0000256" key="3">
    <source>
        <dbReference type="ARBA" id="ARBA00023163"/>
    </source>
</evidence>
<dbReference type="PROSITE" id="PS51078">
    <property type="entry name" value="ICLR_ED"/>
    <property type="match status" value="1"/>
</dbReference>
<evidence type="ECO:0000313" key="6">
    <source>
        <dbReference type="EMBL" id="EHF00066.1"/>
    </source>
</evidence>
<dbReference type="InterPro" id="IPR014757">
    <property type="entry name" value="Tscrpt_reg_IclR_C"/>
</dbReference>
<dbReference type="GO" id="GO:0045892">
    <property type="term" value="P:negative regulation of DNA-templated transcription"/>
    <property type="evidence" value="ECO:0007669"/>
    <property type="project" value="TreeGrafter"/>
</dbReference>
<feature type="domain" description="IclR-ED" evidence="5">
    <location>
        <begin position="72"/>
        <end position="257"/>
    </location>
</feature>
<name>G5HEV7_9FIRM</name>
<dbReference type="PROSITE" id="PS51077">
    <property type="entry name" value="HTH_ICLR"/>
    <property type="match status" value="1"/>
</dbReference>
<dbReference type="Pfam" id="PF01614">
    <property type="entry name" value="IclR_C"/>
    <property type="match status" value="1"/>
</dbReference>
<proteinExistence type="predicted"/>
<evidence type="ECO:0000313" key="7">
    <source>
        <dbReference type="Proteomes" id="UP000003763"/>
    </source>
</evidence>
<keyword evidence="2" id="KW-0238">DNA-binding</keyword>
<organism evidence="6 7">
    <name type="scientific">[Clostridium] citroniae WAL-17108</name>
    <dbReference type="NCBI Taxonomy" id="742733"/>
    <lineage>
        <taxon>Bacteria</taxon>
        <taxon>Bacillati</taxon>
        <taxon>Bacillota</taxon>
        <taxon>Clostridia</taxon>
        <taxon>Lachnospirales</taxon>
        <taxon>Lachnospiraceae</taxon>
        <taxon>Enterocloster</taxon>
    </lineage>
</organism>
<protein>
    <recommendedName>
        <fullName evidence="8">HTH iclR-type domain-containing protein</fullName>
    </recommendedName>
</protein>
<dbReference type="Pfam" id="PF09339">
    <property type="entry name" value="HTH_IclR"/>
    <property type="match status" value="1"/>
</dbReference>
<dbReference type="PATRIC" id="fig|742733.3.peg.986"/>
<accession>G5HEV7</accession>
<dbReference type="HOGENOM" id="CLU_062618_5_5_9"/>
<dbReference type="Gene3D" id="1.10.10.10">
    <property type="entry name" value="Winged helix-like DNA-binding domain superfamily/Winged helix DNA-binding domain"/>
    <property type="match status" value="1"/>
</dbReference>